<evidence type="ECO:0000313" key="2">
    <source>
        <dbReference type="EMBL" id="ETO64899.1"/>
    </source>
</evidence>
<proteinExistence type="predicted"/>
<gene>
    <name evidence="2" type="ORF">F444_17688</name>
</gene>
<reference evidence="2 3" key="1">
    <citation type="submission" date="2013-11" db="EMBL/GenBank/DDBJ databases">
        <title>The Genome Sequence of Phytophthora parasitica P1976.</title>
        <authorList>
            <consortium name="The Broad Institute Genomics Platform"/>
            <person name="Russ C."/>
            <person name="Tyler B."/>
            <person name="Panabieres F."/>
            <person name="Shan W."/>
            <person name="Tripathy S."/>
            <person name="Grunwald N."/>
            <person name="Machado M."/>
            <person name="Johnson C.S."/>
            <person name="Walker B."/>
            <person name="Young S."/>
            <person name="Zeng Q."/>
            <person name="Gargeya S."/>
            <person name="Fitzgerald M."/>
            <person name="Haas B."/>
            <person name="Abouelleil A."/>
            <person name="Allen A.W."/>
            <person name="Alvarado L."/>
            <person name="Arachchi H.M."/>
            <person name="Berlin A.M."/>
            <person name="Chapman S.B."/>
            <person name="Gainer-Dewar J."/>
            <person name="Goldberg J."/>
            <person name="Griggs A."/>
            <person name="Gujja S."/>
            <person name="Hansen M."/>
            <person name="Howarth C."/>
            <person name="Imamovic A."/>
            <person name="Ireland A."/>
            <person name="Larimer J."/>
            <person name="McCowan C."/>
            <person name="Murphy C."/>
            <person name="Pearson M."/>
            <person name="Poon T.W."/>
            <person name="Priest M."/>
            <person name="Roberts A."/>
            <person name="Saif S."/>
            <person name="Shea T."/>
            <person name="Sisk P."/>
            <person name="Sykes S."/>
            <person name="Wortman J."/>
            <person name="Nusbaum C."/>
            <person name="Birren B."/>
        </authorList>
    </citation>
    <scope>NUCLEOTIDE SEQUENCE [LARGE SCALE GENOMIC DNA]</scope>
    <source>
        <strain evidence="2 3">P1976</strain>
    </source>
</reference>
<name>A0A080ZE38_PHYNI</name>
<dbReference type="EMBL" id="ANJA01003241">
    <property type="protein sequence ID" value="ETO64899.1"/>
    <property type="molecule type" value="Genomic_DNA"/>
</dbReference>
<dbReference type="AlphaFoldDB" id="A0A080ZE38"/>
<sequence>MFKNSSKIRKSSKLSNNICLKGVSESMTHMIIITVTYYISSVVVLGVFMLCE</sequence>
<evidence type="ECO:0000313" key="3">
    <source>
        <dbReference type="Proteomes" id="UP000028582"/>
    </source>
</evidence>
<evidence type="ECO:0000256" key="1">
    <source>
        <dbReference type="SAM" id="Phobius"/>
    </source>
</evidence>
<feature type="transmembrane region" description="Helical" evidence="1">
    <location>
        <begin position="30"/>
        <end position="50"/>
    </location>
</feature>
<keyword evidence="1" id="KW-0472">Membrane</keyword>
<dbReference type="Proteomes" id="UP000028582">
    <property type="component" value="Unassembled WGS sequence"/>
</dbReference>
<keyword evidence="1" id="KW-0812">Transmembrane</keyword>
<accession>A0A080ZE38</accession>
<protein>
    <submittedName>
        <fullName evidence="2">Uncharacterized protein</fullName>
    </submittedName>
</protein>
<keyword evidence="1" id="KW-1133">Transmembrane helix</keyword>
<organism evidence="2 3">
    <name type="scientific">Phytophthora nicotianae P1976</name>
    <dbReference type="NCBI Taxonomy" id="1317066"/>
    <lineage>
        <taxon>Eukaryota</taxon>
        <taxon>Sar</taxon>
        <taxon>Stramenopiles</taxon>
        <taxon>Oomycota</taxon>
        <taxon>Peronosporomycetes</taxon>
        <taxon>Peronosporales</taxon>
        <taxon>Peronosporaceae</taxon>
        <taxon>Phytophthora</taxon>
    </lineage>
</organism>
<comment type="caution">
    <text evidence="2">The sequence shown here is derived from an EMBL/GenBank/DDBJ whole genome shotgun (WGS) entry which is preliminary data.</text>
</comment>